<organism evidence="1 2">
    <name type="scientific">Hypoxylon rubiginosum</name>
    <dbReference type="NCBI Taxonomy" id="110542"/>
    <lineage>
        <taxon>Eukaryota</taxon>
        <taxon>Fungi</taxon>
        <taxon>Dikarya</taxon>
        <taxon>Ascomycota</taxon>
        <taxon>Pezizomycotina</taxon>
        <taxon>Sordariomycetes</taxon>
        <taxon>Xylariomycetidae</taxon>
        <taxon>Xylariales</taxon>
        <taxon>Hypoxylaceae</taxon>
        <taxon>Hypoxylon</taxon>
    </lineage>
</organism>
<evidence type="ECO:0000313" key="1">
    <source>
        <dbReference type="EMBL" id="KAI6080692.1"/>
    </source>
</evidence>
<gene>
    <name evidence="1" type="ORF">F4821DRAFT_49392</name>
</gene>
<reference evidence="1 2" key="1">
    <citation type="journal article" date="2022" name="New Phytol.">
        <title>Ecological generalism drives hyperdiversity of secondary metabolite gene clusters in xylarialean endophytes.</title>
        <authorList>
            <person name="Franco M.E.E."/>
            <person name="Wisecaver J.H."/>
            <person name="Arnold A.E."/>
            <person name="Ju Y.M."/>
            <person name="Slot J.C."/>
            <person name="Ahrendt S."/>
            <person name="Moore L.P."/>
            <person name="Eastman K.E."/>
            <person name="Scott K."/>
            <person name="Konkel Z."/>
            <person name="Mondo S.J."/>
            <person name="Kuo A."/>
            <person name="Hayes R.D."/>
            <person name="Haridas S."/>
            <person name="Andreopoulos B."/>
            <person name="Riley R."/>
            <person name="LaButti K."/>
            <person name="Pangilinan J."/>
            <person name="Lipzen A."/>
            <person name="Amirebrahimi M."/>
            <person name="Yan J."/>
            <person name="Adam C."/>
            <person name="Keymanesh K."/>
            <person name="Ng V."/>
            <person name="Louie K."/>
            <person name="Northen T."/>
            <person name="Drula E."/>
            <person name="Henrissat B."/>
            <person name="Hsieh H.M."/>
            <person name="Youens-Clark K."/>
            <person name="Lutzoni F."/>
            <person name="Miadlikowska J."/>
            <person name="Eastwood D.C."/>
            <person name="Hamelin R.C."/>
            <person name="Grigoriev I.V."/>
            <person name="U'Ren J.M."/>
        </authorList>
    </citation>
    <scope>NUCLEOTIDE SEQUENCE [LARGE SCALE GENOMIC DNA]</scope>
    <source>
        <strain evidence="1 2">ER1909</strain>
    </source>
</reference>
<dbReference type="Proteomes" id="UP001497680">
    <property type="component" value="Unassembled WGS sequence"/>
</dbReference>
<accession>A0ACC0CK02</accession>
<proteinExistence type="predicted"/>
<comment type="caution">
    <text evidence="1">The sequence shown here is derived from an EMBL/GenBank/DDBJ whole genome shotgun (WGS) entry which is preliminary data.</text>
</comment>
<protein>
    <submittedName>
        <fullName evidence="1">Ankyrin</fullName>
    </submittedName>
</protein>
<evidence type="ECO:0000313" key="2">
    <source>
        <dbReference type="Proteomes" id="UP001497680"/>
    </source>
</evidence>
<name>A0ACC0CK02_9PEZI</name>
<keyword evidence="2" id="KW-1185">Reference proteome</keyword>
<sequence length="1159" mass="129149">MATKTRKIPQSHWDEHKDTILDLYLDRDFPMRKLIDTMHHDHGFTATISQFEAQLRVWGAHKNVGIREWERVFGNIDSLASSGVESRVLISGRPVSMKKIRRARRYHQAKNGPGKHSRVESGSLDQTTSNNNPSDVVIEIQDSNGQWSQYTTPVDKNANLSQHQPTSGTREQDSSILSPRFQSSTSSLVSNNSITAGAYEGSAQPMDFSFVGYEAQASHQVLGYELYADITFPGSDLMVPPENPTDLLQFPPATSHLENLPFEQFERDLILERLQLATCPSPMQESGLLCGIQKLAFTFATEAATVMTQANRKSYRENLRSAVRQLQTLHSILPGVRRGTTPPPINEVEFHRLLLYSCANGFVGLDGIPFEIFFRFFNRGSNATSLLSRLFQDNPSHIVRSLAENLFRAAIESGDHNTTRFFLSTGLVSVDDTIFIVDGEKYTPLERAAELQRLKVIKTLLQFDPDVNKTFFNKYYHLGIPIEGSLGRLILGICPKNRTKRNHKLFSPEYLEVVDLLIQAGAKIYGSSIHNALLRFARMDLAKKLLRRLVPSDHSAAFFTASLEDGANNMDWIVRELTDQETAEIITKILSDCEQVGCKQCLTQFSDEISRAISFSAKRGHIKVVRSSFQHAKSLAQILSGAIRSGNRTLIEFVFAQNPNVSQDFPADIDTYFQRGSRRSKHTTPLAEAIDARDIALIKRLEDEGALENLDFILSKTRISRFVCAITAAIRVGDIEYVKKLLLHHPEALVHELEEALYCALKYRRESVVRLLFDLGAGESEFSLIEAYKWGNKSVLAELMSNPSVIFSLEFTESLKLDDADMGMFNFFHQSGRLTRNTLSRCISIAIRWDDREMLNDLLGSGADAMDEQALGDAVNGHNDMLRMLLEHIPPTKMPIRSFGTEAVKATILQDPSNIEALELLLDCTAVDFRSTKYAHDFSPLGLAIKKDALRGYPDFPLTIKLLDMGCDVEQIVSFGRIQGVQVNKTPILIAIQTKNSSMVQFLLNRGADINKEATYGIKRTPLGAAAEQGSLDLVELLLQRGAKANDKPAERWGATALQCAAMSGNCNIAALLLDNGALLYDPPSAYNGRTPIQGAAEYGRVDMIQFLWNASHGLGFPAEDCRKAMELAKENGHMACKDLILKLAVMSGNIPMIEMGAC</sequence>
<dbReference type="EMBL" id="MU394427">
    <property type="protein sequence ID" value="KAI6080692.1"/>
    <property type="molecule type" value="Genomic_DNA"/>
</dbReference>